<comment type="caution">
    <text evidence="1">The sequence shown here is derived from an EMBL/GenBank/DDBJ whole genome shotgun (WGS) entry which is preliminary data.</text>
</comment>
<dbReference type="EMBL" id="CAAALY010256206">
    <property type="protein sequence ID" value="VEL37870.1"/>
    <property type="molecule type" value="Genomic_DNA"/>
</dbReference>
<gene>
    <name evidence="1" type="ORF">PXEA_LOCUS31310</name>
</gene>
<organism evidence="1 2">
    <name type="scientific">Protopolystoma xenopodis</name>
    <dbReference type="NCBI Taxonomy" id="117903"/>
    <lineage>
        <taxon>Eukaryota</taxon>
        <taxon>Metazoa</taxon>
        <taxon>Spiralia</taxon>
        <taxon>Lophotrochozoa</taxon>
        <taxon>Platyhelminthes</taxon>
        <taxon>Monogenea</taxon>
        <taxon>Polyopisthocotylea</taxon>
        <taxon>Polystomatidea</taxon>
        <taxon>Polystomatidae</taxon>
        <taxon>Protopolystoma</taxon>
    </lineage>
</organism>
<keyword evidence="2" id="KW-1185">Reference proteome</keyword>
<proteinExistence type="predicted"/>
<dbReference type="Proteomes" id="UP000784294">
    <property type="component" value="Unassembled WGS sequence"/>
</dbReference>
<evidence type="ECO:0000313" key="2">
    <source>
        <dbReference type="Proteomes" id="UP000784294"/>
    </source>
</evidence>
<accession>A0A3S5B9P8</accession>
<dbReference type="AlphaFoldDB" id="A0A3S5B9P8"/>
<sequence length="113" mass="12505">MMLFVPKHLLFLQFIGQRSPFKQPLVTSLCPVPTAHSASLCLGRLLCCRQWGKSVASLSGENYNETLCFWLPLAASVYSGRFSLSMQDSAPDSVVVQSVFYASLRNRSSLTRG</sequence>
<evidence type="ECO:0000313" key="1">
    <source>
        <dbReference type="EMBL" id="VEL37870.1"/>
    </source>
</evidence>
<protein>
    <submittedName>
        <fullName evidence="1">Uncharacterized protein</fullName>
    </submittedName>
</protein>
<name>A0A3S5B9P8_9PLAT</name>
<reference evidence="1" key="1">
    <citation type="submission" date="2018-11" db="EMBL/GenBank/DDBJ databases">
        <authorList>
            <consortium name="Pathogen Informatics"/>
        </authorList>
    </citation>
    <scope>NUCLEOTIDE SEQUENCE</scope>
</reference>